<keyword evidence="1 7" id="KW-1003">Cell membrane</keyword>
<keyword evidence="2 7" id="KW-0812">Transmembrane</keyword>
<gene>
    <name evidence="7 8" type="primary">mltG</name>
    <name evidence="8" type="ORF">IAC85_06695</name>
</gene>
<dbReference type="GO" id="GO:0008932">
    <property type="term" value="F:lytic endotransglycosylase activity"/>
    <property type="evidence" value="ECO:0007669"/>
    <property type="project" value="UniProtKB-UniRule"/>
</dbReference>
<dbReference type="PANTHER" id="PTHR30518:SF2">
    <property type="entry name" value="ENDOLYTIC MUREIN TRANSGLYCOSYLASE"/>
    <property type="match status" value="1"/>
</dbReference>
<dbReference type="AlphaFoldDB" id="A0A9D1CL50"/>
<evidence type="ECO:0000256" key="5">
    <source>
        <dbReference type="ARBA" id="ARBA00023239"/>
    </source>
</evidence>
<comment type="function">
    <text evidence="7">Functions as a peptidoglycan terminase that cleaves nascent peptidoglycan strands endolytically to terminate their elongation.</text>
</comment>
<reference evidence="8" key="1">
    <citation type="submission" date="2020-10" db="EMBL/GenBank/DDBJ databases">
        <authorList>
            <person name="Gilroy R."/>
        </authorList>
    </citation>
    <scope>NUCLEOTIDE SEQUENCE</scope>
    <source>
        <strain evidence="8">CHK165-10780</strain>
    </source>
</reference>
<reference evidence="8" key="2">
    <citation type="journal article" date="2021" name="PeerJ">
        <title>Extensive microbial diversity within the chicken gut microbiome revealed by metagenomics and culture.</title>
        <authorList>
            <person name="Gilroy R."/>
            <person name="Ravi A."/>
            <person name="Getino M."/>
            <person name="Pursley I."/>
            <person name="Horton D.L."/>
            <person name="Alikhan N.F."/>
            <person name="Baker D."/>
            <person name="Gharbi K."/>
            <person name="Hall N."/>
            <person name="Watson M."/>
            <person name="Adriaenssens E.M."/>
            <person name="Foster-Nyarko E."/>
            <person name="Jarju S."/>
            <person name="Secka A."/>
            <person name="Antonio M."/>
            <person name="Oren A."/>
            <person name="Chaudhuri R.R."/>
            <person name="La Ragione R."/>
            <person name="Hildebrand F."/>
            <person name="Pallen M.J."/>
        </authorList>
    </citation>
    <scope>NUCLEOTIDE SEQUENCE</scope>
    <source>
        <strain evidence="8">CHK165-10780</strain>
    </source>
</reference>
<sequence>MKKLSTIMLCVLILVATAIICACTVYNYNISAVSSSEETKEVTIASGSSSSQIAEQLEQEGLIRSKTFFLIYLKIFQVNDLKAGVYTLSPSMNVETIVDTLTAGNNYNPNEIQIQFREGITMREVARLIASNTNHTEDEVFALLEDETYLDSLIEEYWFLTDAIKNPEIYYSLEGYLFPDTYNFASKDVSIETIFATMLDEMEQVLEPYRSDIEASRFSVHELLTFASMAEKEGIGNDRADIVSVFINRIDSNMSLGSDVTTRYALRIDDATQALTAAQYQTQSPYNTRLIDGSMNGKLPVGPICTVSKSSIEAAIHPTETDYLYFIANIQLAQTFFFDNSQDFEAKKLELQDINQGR</sequence>
<dbReference type="NCBIfam" id="TIGR00247">
    <property type="entry name" value="endolytic transglycosylase MltG"/>
    <property type="match status" value="1"/>
</dbReference>
<evidence type="ECO:0000256" key="2">
    <source>
        <dbReference type="ARBA" id="ARBA00022692"/>
    </source>
</evidence>
<dbReference type="GO" id="GO:0009252">
    <property type="term" value="P:peptidoglycan biosynthetic process"/>
    <property type="evidence" value="ECO:0007669"/>
    <property type="project" value="UniProtKB-UniRule"/>
</dbReference>
<keyword evidence="4 7" id="KW-0472">Membrane</keyword>
<accession>A0A9D1CL50</accession>
<keyword evidence="6 7" id="KW-0961">Cell wall biogenesis/degradation</keyword>
<evidence type="ECO:0000256" key="1">
    <source>
        <dbReference type="ARBA" id="ARBA00022475"/>
    </source>
</evidence>
<evidence type="ECO:0000313" key="8">
    <source>
        <dbReference type="EMBL" id="HIQ65407.1"/>
    </source>
</evidence>
<dbReference type="Gene3D" id="3.30.1490.480">
    <property type="entry name" value="Endolytic murein transglycosylase"/>
    <property type="match status" value="1"/>
</dbReference>
<dbReference type="PROSITE" id="PS51257">
    <property type="entry name" value="PROKAR_LIPOPROTEIN"/>
    <property type="match status" value="1"/>
</dbReference>
<proteinExistence type="inferred from homology"/>
<evidence type="ECO:0000256" key="7">
    <source>
        <dbReference type="HAMAP-Rule" id="MF_02065"/>
    </source>
</evidence>
<comment type="caution">
    <text evidence="8">The sequence shown here is derived from an EMBL/GenBank/DDBJ whole genome shotgun (WGS) entry which is preliminary data.</text>
</comment>
<dbReference type="HAMAP" id="MF_02065">
    <property type="entry name" value="MltG"/>
    <property type="match status" value="1"/>
</dbReference>
<comment type="catalytic activity">
    <reaction evidence="7">
        <text>a peptidoglycan chain = a peptidoglycan chain with N-acetyl-1,6-anhydromuramyl-[peptide] at the reducing end + a peptidoglycan chain with N-acetylglucosamine at the non-reducing end.</text>
        <dbReference type="EC" id="4.2.2.29"/>
    </reaction>
</comment>
<organism evidence="8 9">
    <name type="scientific">Candidatus Faecenecus gallistercoris</name>
    <dbReference type="NCBI Taxonomy" id="2840793"/>
    <lineage>
        <taxon>Bacteria</taxon>
        <taxon>Bacillati</taxon>
        <taxon>Bacillota</taxon>
        <taxon>Bacillota incertae sedis</taxon>
        <taxon>Candidatus Faecenecus</taxon>
    </lineage>
</organism>
<evidence type="ECO:0000256" key="4">
    <source>
        <dbReference type="ARBA" id="ARBA00023136"/>
    </source>
</evidence>
<protein>
    <recommendedName>
        <fullName evidence="7">Endolytic murein transglycosylase</fullName>
        <ecNumber evidence="7">4.2.2.29</ecNumber>
    </recommendedName>
    <alternativeName>
        <fullName evidence="7">Peptidoglycan lytic transglycosylase</fullName>
    </alternativeName>
    <alternativeName>
        <fullName evidence="7">Peptidoglycan polymerization terminase</fullName>
    </alternativeName>
</protein>
<dbReference type="GO" id="GO:0005886">
    <property type="term" value="C:plasma membrane"/>
    <property type="evidence" value="ECO:0007669"/>
    <property type="project" value="UniProtKB-UniRule"/>
</dbReference>
<name>A0A9D1CL50_9FIRM</name>
<dbReference type="GO" id="GO:0071555">
    <property type="term" value="P:cell wall organization"/>
    <property type="evidence" value="ECO:0007669"/>
    <property type="project" value="UniProtKB-KW"/>
</dbReference>
<evidence type="ECO:0000256" key="3">
    <source>
        <dbReference type="ARBA" id="ARBA00022989"/>
    </source>
</evidence>
<dbReference type="PANTHER" id="PTHR30518">
    <property type="entry name" value="ENDOLYTIC MUREIN TRANSGLYCOSYLASE"/>
    <property type="match status" value="1"/>
</dbReference>
<feature type="site" description="Important for catalytic activity" evidence="7">
    <location>
        <position position="233"/>
    </location>
</feature>
<dbReference type="EMBL" id="DVFU01000130">
    <property type="protein sequence ID" value="HIQ65407.1"/>
    <property type="molecule type" value="Genomic_DNA"/>
</dbReference>
<dbReference type="Proteomes" id="UP000886725">
    <property type="component" value="Unassembled WGS sequence"/>
</dbReference>
<keyword evidence="3 7" id="KW-1133">Transmembrane helix</keyword>
<dbReference type="EC" id="4.2.2.29" evidence="7"/>
<dbReference type="Pfam" id="PF02618">
    <property type="entry name" value="YceG"/>
    <property type="match status" value="1"/>
</dbReference>
<keyword evidence="5 7" id="KW-0456">Lyase</keyword>
<evidence type="ECO:0000313" key="9">
    <source>
        <dbReference type="Proteomes" id="UP000886725"/>
    </source>
</evidence>
<comment type="similarity">
    <text evidence="7">Belongs to the transglycosylase MltG family.</text>
</comment>
<evidence type="ECO:0000256" key="6">
    <source>
        <dbReference type="ARBA" id="ARBA00023316"/>
    </source>
</evidence>
<dbReference type="InterPro" id="IPR003770">
    <property type="entry name" value="MLTG-like"/>
</dbReference>